<keyword evidence="1" id="KW-0805">Transcription regulation</keyword>
<dbReference type="GO" id="GO:0005634">
    <property type="term" value="C:nucleus"/>
    <property type="evidence" value="ECO:0000318"/>
    <property type="project" value="GO_Central"/>
</dbReference>
<dbReference type="OMA" id="GNPFHQR"/>
<dbReference type="GO" id="GO:0006355">
    <property type="term" value="P:regulation of DNA-templated transcription"/>
    <property type="evidence" value="ECO:0000318"/>
    <property type="project" value="GO_Central"/>
</dbReference>
<gene>
    <name evidence="5" type="ORF">ZOSMA_22G00870</name>
</gene>
<protein>
    <submittedName>
        <fullName evidence="5">GRAS family transcription factor</fullName>
    </submittedName>
</protein>
<dbReference type="GO" id="GO:0043565">
    <property type="term" value="F:sequence-specific DNA binding"/>
    <property type="evidence" value="ECO:0000318"/>
    <property type="project" value="GO_Central"/>
</dbReference>
<comment type="caution">
    <text evidence="3">Lacks conserved residue(s) required for the propagation of feature annotation.</text>
</comment>
<dbReference type="Pfam" id="PF03514">
    <property type="entry name" value="GRAS"/>
    <property type="match status" value="1"/>
</dbReference>
<evidence type="ECO:0000256" key="2">
    <source>
        <dbReference type="ARBA" id="ARBA00023163"/>
    </source>
</evidence>
<feature type="compositionally biased region" description="Low complexity" evidence="4">
    <location>
        <begin position="176"/>
        <end position="188"/>
    </location>
</feature>
<feature type="compositionally biased region" description="Polar residues" evidence="4">
    <location>
        <begin position="22"/>
        <end position="32"/>
    </location>
</feature>
<feature type="compositionally biased region" description="Low complexity" evidence="4">
    <location>
        <begin position="9"/>
        <end position="21"/>
    </location>
</feature>
<feature type="short sequence motif" description="VHIID" evidence="3">
    <location>
        <begin position="303"/>
        <end position="307"/>
    </location>
</feature>
<dbReference type="InterPro" id="IPR005202">
    <property type="entry name" value="TF_GRAS"/>
</dbReference>
<dbReference type="PROSITE" id="PS50985">
    <property type="entry name" value="GRAS"/>
    <property type="match status" value="1"/>
</dbReference>
<feature type="region of interest" description="Disordered" evidence="4">
    <location>
        <begin position="1"/>
        <end position="32"/>
    </location>
</feature>
<comment type="caution">
    <text evidence="5">The sequence shown here is derived from an EMBL/GenBank/DDBJ whole genome shotgun (WGS) entry which is preliminary data.</text>
</comment>
<organism evidence="5 6">
    <name type="scientific">Zostera marina</name>
    <name type="common">Eelgrass</name>
    <dbReference type="NCBI Taxonomy" id="29655"/>
    <lineage>
        <taxon>Eukaryota</taxon>
        <taxon>Viridiplantae</taxon>
        <taxon>Streptophyta</taxon>
        <taxon>Embryophyta</taxon>
        <taxon>Tracheophyta</taxon>
        <taxon>Spermatophyta</taxon>
        <taxon>Magnoliopsida</taxon>
        <taxon>Liliopsida</taxon>
        <taxon>Zosteraceae</taxon>
        <taxon>Zostera</taxon>
    </lineage>
</organism>
<evidence type="ECO:0000256" key="4">
    <source>
        <dbReference type="SAM" id="MobiDB-lite"/>
    </source>
</evidence>
<comment type="similarity">
    <text evidence="3">Belongs to the GRAS family.</text>
</comment>
<evidence type="ECO:0000256" key="1">
    <source>
        <dbReference type="ARBA" id="ARBA00023015"/>
    </source>
</evidence>
<dbReference type="OrthoDB" id="615187at2759"/>
<keyword evidence="2" id="KW-0804">Transcription</keyword>
<feature type="region of interest" description="Leucine repeat I (LRI)" evidence="3">
    <location>
        <begin position="193"/>
        <end position="253"/>
    </location>
</feature>
<feature type="region of interest" description="SAW" evidence="3">
    <location>
        <begin position="491"/>
        <end position="566"/>
    </location>
</feature>
<sequence>MAFIRHVDSSPASYYSGRSSSNTPNFSNQVFRSDNSDINQRQFEILKQNYPNGIPVSLYHHPQHQMSSGVSTISYPSNPYVSCFSNGSNNKSQSSFSSISHQTSGSISDVQTPEIEEPCYSNENDLRCKLQELERELFNDDEVNGDFINECDDMECMDDDWIKPMKNLLLIPPSPTESSSDSNSNPISAGENRTPKQLLFHCASAFSEGNYEEVSAFITEIRQLVSIHGDPSQRLAACLVEGLASSFESSGKDIYKALSCKEPPTSDRLSAMQILFEACPCFNFGITAANGAITEALEDEKKVHIIDFDINQGAQYVTLLQDLSKRTKQLLRVRITAVDDPESVQRSIGGLTMIGKRLEKVAEDLHIAFEFVPIASKTEDVTTAMLACRSDEALVVNFAYSLHHMPDESVSVANQRDHLLRMVKGLKPKLVTIIEQDVNTNTAPFYPRFVEVYNYYLAVFESLDATLPRDSLDRMNVERHCLAKDIINIVACEGTDRIERYEPAGKWRMRMNMAGFVSSPMSSYVKQAIRAQVKNSYCDRYKVKEEAGTINFGWEDKILISSSAWK</sequence>
<dbReference type="AlphaFoldDB" id="A0A0K9PIA2"/>
<name>A0A0K9PIA2_ZOSMR</name>
<feature type="region of interest" description="Disordered" evidence="4">
    <location>
        <begin position="172"/>
        <end position="192"/>
    </location>
</feature>
<reference evidence="6" key="1">
    <citation type="journal article" date="2016" name="Nature">
        <title>The genome of the seagrass Zostera marina reveals angiosperm adaptation to the sea.</title>
        <authorList>
            <person name="Olsen J.L."/>
            <person name="Rouze P."/>
            <person name="Verhelst B."/>
            <person name="Lin Y.-C."/>
            <person name="Bayer T."/>
            <person name="Collen J."/>
            <person name="Dattolo E."/>
            <person name="De Paoli E."/>
            <person name="Dittami S."/>
            <person name="Maumus F."/>
            <person name="Michel G."/>
            <person name="Kersting A."/>
            <person name="Lauritano C."/>
            <person name="Lohaus R."/>
            <person name="Toepel M."/>
            <person name="Tonon T."/>
            <person name="Vanneste K."/>
            <person name="Amirebrahimi M."/>
            <person name="Brakel J."/>
            <person name="Bostroem C."/>
            <person name="Chovatia M."/>
            <person name="Grimwood J."/>
            <person name="Jenkins J.W."/>
            <person name="Jueterbock A."/>
            <person name="Mraz A."/>
            <person name="Stam W.T."/>
            <person name="Tice H."/>
            <person name="Bornberg-Bauer E."/>
            <person name="Green P.J."/>
            <person name="Pearson G.A."/>
            <person name="Procaccini G."/>
            <person name="Duarte C.M."/>
            <person name="Schmutz J."/>
            <person name="Reusch T.B.H."/>
            <person name="Van de Peer Y."/>
        </authorList>
    </citation>
    <scope>NUCLEOTIDE SEQUENCE [LARGE SCALE GENOMIC DNA]</scope>
    <source>
        <strain evidence="6">cv. Finnish</strain>
    </source>
</reference>
<evidence type="ECO:0000313" key="5">
    <source>
        <dbReference type="EMBL" id="KMZ68793.1"/>
    </source>
</evidence>
<evidence type="ECO:0000256" key="3">
    <source>
        <dbReference type="PROSITE-ProRule" id="PRU01191"/>
    </source>
</evidence>
<feature type="region of interest" description="VHIID" evidence="3">
    <location>
        <begin position="272"/>
        <end position="337"/>
    </location>
</feature>
<dbReference type="PANTHER" id="PTHR31636">
    <property type="entry name" value="OSJNBA0084A10.13 PROTEIN-RELATED"/>
    <property type="match status" value="1"/>
</dbReference>
<dbReference type="GO" id="GO:0003700">
    <property type="term" value="F:DNA-binding transcription factor activity"/>
    <property type="evidence" value="ECO:0000318"/>
    <property type="project" value="GO_Central"/>
</dbReference>
<feature type="region of interest" description="Leucine repeat II (LRII)" evidence="3">
    <location>
        <begin position="353"/>
        <end position="385"/>
    </location>
</feature>
<keyword evidence="6" id="KW-1185">Reference proteome</keyword>
<dbReference type="Proteomes" id="UP000036987">
    <property type="component" value="Unassembled WGS sequence"/>
</dbReference>
<evidence type="ECO:0000313" key="6">
    <source>
        <dbReference type="Proteomes" id="UP000036987"/>
    </source>
</evidence>
<dbReference type="EMBL" id="LFYR01000811">
    <property type="protein sequence ID" value="KMZ68793.1"/>
    <property type="molecule type" value="Genomic_DNA"/>
</dbReference>
<proteinExistence type="inferred from homology"/>
<accession>A0A0K9PIA2</accession>